<dbReference type="PANTHER" id="PTHR43805">
    <property type="entry name" value="GLYCEROPHOSPHORYL DIESTER PHOSPHODIESTERASE"/>
    <property type="match status" value="1"/>
</dbReference>
<dbReference type="PANTHER" id="PTHR43805:SF1">
    <property type="entry name" value="GP-PDE DOMAIN-CONTAINING PROTEIN"/>
    <property type="match status" value="1"/>
</dbReference>
<evidence type="ECO:0000313" key="2">
    <source>
        <dbReference type="EMBL" id="OKL47261.1"/>
    </source>
</evidence>
<dbReference type="SUPFAM" id="SSF51695">
    <property type="entry name" value="PLC-like phosphodiesterases"/>
    <property type="match status" value="1"/>
</dbReference>
<name>A0A1Q5PKX5_9ACTO</name>
<gene>
    <name evidence="2" type="ORF">BSR29_06485</name>
</gene>
<evidence type="ECO:0000313" key="3">
    <source>
        <dbReference type="Proteomes" id="UP000186785"/>
    </source>
</evidence>
<accession>A0A1Q5PKX5</accession>
<dbReference type="RefSeq" id="WP_073709494.1">
    <property type="nucleotide sequence ID" value="NZ_MQSV01000004.1"/>
</dbReference>
<dbReference type="InterPro" id="IPR017946">
    <property type="entry name" value="PLC-like_Pdiesterase_TIM-brl"/>
</dbReference>
<dbReference type="EMBL" id="MQSV01000004">
    <property type="protein sequence ID" value="OKL47261.1"/>
    <property type="molecule type" value="Genomic_DNA"/>
</dbReference>
<dbReference type="Gene3D" id="3.20.20.190">
    <property type="entry name" value="Phosphatidylinositol (PI) phosphodiesterase"/>
    <property type="match status" value="1"/>
</dbReference>
<dbReference type="GO" id="GO:0008081">
    <property type="term" value="F:phosphoric diester hydrolase activity"/>
    <property type="evidence" value="ECO:0007669"/>
    <property type="project" value="InterPro"/>
</dbReference>
<feature type="domain" description="GP-PDE" evidence="1">
    <location>
        <begin position="21"/>
        <end position="275"/>
    </location>
</feature>
<dbReference type="STRING" id="1921764.BSR28_07795"/>
<dbReference type="PROSITE" id="PS51704">
    <property type="entry name" value="GP_PDE"/>
    <property type="match status" value="1"/>
</dbReference>
<dbReference type="Proteomes" id="UP000186785">
    <property type="component" value="Unassembled WGS sequence"/>
</dbReference>
<evidence type="ECO:0000259" key="1">
    <source>
        <dbReference type="PROSITE" id="PS51704"/>
    </source>
</evidence>
<dbReference type="GO" id="GO:0006629">
    <property type="term" value="P:lipid metabolic process"/>
    <property type="evidence" value="ECO:0007669"/>
    <property type="project" value="InterPro"/>
</dbReference>
<proteinExistence type="predicted"/>
<dbReference type="OrthoDB" id="5241788at2"/>
<dbReference type="Pfam" id="PF03009">
    <property type="entry name" value="GDPD"/>
    <property type="match status" value="1"/>
</dbReference>
<sequence>MLESPAAKPVLPANWATSSDPLVFAHRGGPGENKVENSLTAFKAALAKPISAIETDIRVTSDGVPVVLHDPSFIRVSDEIRPLITMSWKDAKAITLKDGSHPMRFDEVLEEFPDMVFNLDAKSPQAVEPLINTILAAKAEKRVCLATFSHRRMQQMRKLTGGEVATSLSAPEVVKLLAWSYATKHPLGVDPLKLRQKVLGKSTVAAVAAQVPDVFHGIFPVTTSRVAKNAEALGLSMQVWTVNSSEQLEKVGKAIRNHSGDGVISDFPRRAYHYLTQQQ</sequence>
<keyword evidence="3" id="KW-1185">Reference proteome</keyword>
<protein>
    <recommendedName>
        <fullName evidence="1">GP-PDE domain-containing protein</fullName>
    </recommendedName>
</protein>
<comment type="caution">
    <text evidence="2">The sequence shown here is derived from an EMBL/GenBank/DDBJ whole genome shotgun (WGS) entry which is preliminary data.</text>
</comment>
<dbReference type="AlphaFoldDB" id="A0A1Q5PKX5"/>
<reference evidence="2 3" key="1">
    <citation type="submission" date="2016-11" db="EMBL/GenBank/DDBJ databases">
        <title>Actinomyces gypaetusis sp. nov. isolated from the vulture Gypaetus barbatus in Qinghai Tibet Plateau China.</title>
        <authorList>
            <person name="Meng X."/>
        </authorList>
    </citation>
    <scope>NUCLEOTIDE SEQUENCE [LARGE SCALE GENOMIC DNA]</scope>
    <source>
        <strain evidence="2 3">VUL4_2</strain>
    </source>
</reference>
<organism evidence="2 3">
    <name type="scientific">Boudabousia liubingyangii</name>
    <dbReference type="NCBI Taxonomy" id="1921764"/>
    <lineage>
        <taxon>Bacteria</taxon>
        <taxon>Bacillati</taxon>
        <taxon>Actinomycetota</taxon>
        <taxon>Actinomycetes</taxon>
        <taxon>Actinomycetales</taxon>
        <taxon>Actinomycetaceae</taxon>
        <taxon>Boudabousia</taxon>
    </lineage>
</organism>
<dbReference type="InterPro" id="IPR030395">
    <property type="entry name" value="GP_PDE_dom"/>
</dbReference>